<sequence length="62" mass="6687">MTTPVSFQHSTRVRLLPCLAGHLVATGESKLTLALTGEGASDHQQAAAQRHQDDHYSRGVFS</sequence>
<geneLocation type="plasmid" evidence="2">
    <name>unnamed1</name>
</geneLocation>
<dbReference type="AlphaFoldDB" id="A0A1B2ES62"/>
<accession>A0A1B2ES62</accession>
<organism evidence="2">
    <name type="scientific">Microvirga ossetica</name>
    <dbReference type="NCBI Taxonomy" id="1882682"/>
    <lineage>
        <taxon>Bacteria</taxon>
        <taxon>Pseudomonadati</taxon>
        <taxon>Pseudomonadota</taxon>
        <taxon>Alphaproteobacteria</taxon>
        <taxon>Hyphomicrobiales</taxon>
        <taxon>Methylobacteriaceae</taxon>
        <taxon>Microvirga</taxon>
    </lineage>
</organism>
<dbReference type="KEGG" id="moc:BB934_31660"/>
<reference evidence="2" key="1">
    <citation type="submission" date="2016-07" db="EMBL/GenBank/DDBJ databases">
        <title>Microvirga ossetica sp. nov. a new species of rhizobia isolated from root nodules of the legume species Vicia alpestris Steven originated from North Ossetia region in the Caucasus.</title>
        <authorList>
            <person name="Safronova V.I."/>
            <person name="Kuznetsova I.G."/>
            <person name="Sazanova A.L."/>
            <person name="Belimov A."/>
            <person name="Andronov E."/>
            <person name="Osledkin Y.S."/>
            <person name="Onishchuk O.P."/>
            <person name="Kurchak O.N."/>
            <person name="Shaposhnikov A.I."/>
            <person name="Willems A."/>
            <person name="Tikhonovich I.A."/>
        </authorList>
    </citation>
    <scope>NUCLEOTIDE SEQUENCE [LARGE SCALE GENOMIC DNA]</scope>
    <source>
        <strain evidence="2">V5/3M</strain>
        <plasmid evidence="2">unnamed1</plasmid>
    </source>
</reference>
<feature type="compositionally biased region" description="Basic and acidic residues" evidence="1">
    <location>
        <begin position="50"/>
        <end position="62"/>
    </location>
</feature>
<evidence type="ECO:0000313" key="2">
    <source>
        <dbReference type="EMBL" id="ANY82799.1"/>
    </source>
</evidence>
<dbReference type="EMBL" id="CP016617">
    <property type="protein sequence ID" value="ANY82799.1"/>
    <property type="molecule type" value="Genomic_DNA"/>
</dbReference>
<gene>
    <name evidence="2" type="ORF">BB934_31660</name>
</gene>
<protein>
    <submittedName>
        <fullName evidence="2">Uncharacterized protein</fullName>
    </submittedName>
</protein>
<feature type="region of interest" description="Disordered" evidence="1">
    <location>
        <begin position="36"/>
        <end position="62"/>
    </location>
</feature>
<evidence type="ECO:0000256" key="1">
    <source>
        <dbReference type="SAM" id="MobiDB-lite"/>
    </source>
</evidence>
<name>A0A1B2ES62_9HYPH</name>
<keyword evidence="2" id="KW-0614">Plasmid</keyword>
<proteinExistence type="predicted"/>